<comment type="caution">
    <text evidence="3">The sequence shown here is derived from an EMBL/GenBank/DDBJ whole genome shotgun (WGS) entry which is preliminary data.</text>
</comment>
<feature type="domain" description="PSP1 C-terminal" evidence="2">
    <location>
        <begin position="61"/>
        <end position="146"/>
    </location>
</feature>
<reference evidence="3 4" key="1">
    <citation type="submission" date="2018-12" db="EMBL/GenBank/DDBJ databases">
        <title>Genome Sequence of Candidatus Viridilinea halotolerans isolated from saline sulfide-rich spring.</title>
        <authorList>
            <person name="Grouzdev D.S."/>
            <person name="Burganskaya E.I."/>
            <person name="Krutkina M.S."/>
            <person name="Sukhacheva M.V."/>
            <person name="Gorlenko V.M."/>
        </authorList>
    </citation>
    <scope>NUCLEOTIDE SEQUENCE [LARGE SCALE GENOMIC DNA]</scope>
    <source>
        <strain evidence="3">Chok-6</strain>
    </source>
</reference>
<dbReference type="Proteomes" id="UP000280307">
    <property type="component" value="Unassembled WGS sequence"/>
</dbReference>
<dbReference type="InterPro" id="IPR047767">
    <property type="entry name" value="PSP1-like"/>
</dbReference>
<name>A0A426U687_9CHLR</name>
<accession>A0A426U687</accession>
<dbReference type="PANTHER" id="PTHR43830">
    <property type="entry name" value="PROTEIN PSP1"/>
    <property type="match status" value="1"/>
</dbReference>
<gene>
    <name evidence="3" type="ORF">EI684_04650</name>
</gene>
<feature type="region of interest" description="Disordered" evidence="1">
    <location>
        <begin position="323"/>
        <end position="397"/>
    </location>
</feature>
<dbReference type="AlphaFoldDB" id="A0A426U687"/>
<evidence type="ECO:0000259" key="2">
    <source>
        <dbReference type="PROSITE" id="PS51411"/>
    </source>
</evidence>
<dbReference type="InterPro" id="IPR007557">
    <property type="entry name" value="PSP1_C"/>
</dbReference>
<dbReference type="PROSITE" id="PS51411">
    <property type="entry name" value="PSP1_C"/>
    <property type="match status" value="1"/>
</dbReference>
<evidence type="ECO:0000313" key="4">
    <source>
        <dbReference type="Proteomes" id="UP000280307"/>
    </source>
</evidence>
<feature type="region of interest" description="Disordered" evidence="1">
    <location>
        <begin position="275"/>
        <end position="297"/>
    </location>
</feature>
<dbReference type="Pfam" id="PF04468">
    <property type="entry name" value="PSP1"/>
    <property type="match status" value="1"/>
</dbReference>
<organism evidence="3 4">
    <name type="scientific">Candidatus Viridilinea halotolerans</name>
    <dbReference type="NCBI Taxonomy" id="2491704"/>
    <lineage>
        <taxon>Bacteria</taxon>
        <taxon>Bacillati</taxon>
        <taxon>Chloroflexota</taxon>
        <taxon>Chloroflexia</taxon>
        <taxon>Chloroflexales</taxon>
        <taxon>Chloroflexineae</taxon>
        <taxon>Oscillochloridaceae</taxon>
        <taxon>Candidatus Viridilinea</taxon>
    </lineage>
</organism>
<dbReference type="PANTHER" id="PTHR43830:SF3">
    <property type="entry name" value="PROTEIN PSP1"/>
    <property type="match status" value="1"/>
</dbReference>
<evidence type="ECO:0000313" key="3">
    <source>
        <dbReference type="EMBL" id="RRR75453.1"/>
    </source>
</evidence>
<feature type="compositionally biased region" description="Pro residues" evidence="1">
    <location>
        <begin position="365"/>
        <end position="383"/>
    </location>
</feature>
<dbReference type="NCBIfam" id="NF041131">
    <property type="entry name" value="RicT_YaaT_fam"/>
    <property type="match status" value="1"/>
</dbReference>
<feature type="compositionally biased region" description="Basic and acidic residues" evidence="1">
    <location>
        <begin position="333"/>
        <end position="345"/>
    </location>
</feature>
<dbReference type="GO" id="GO:0005737">
    <property type="term" value="C:cytoplasm"/>
    <property type="evidence" value="ECO:0007669"/>
    <property type="project" value="TreeGrafter"/>
</dbReference>
<evidence type="ECO:0000256" key="1">
    <source>
        <dbReference type="SAM" id="MobiDB-lite"/>
    </source>
</evidence>
<protein>
    <recommendedName>
        <fullName evidence="2">PSP1 C-terminal domain-containing protein</fullName>
    </recommendedName>
</protein>
<dbReference type="EMBL" id="RSAS01000188">
    <property type="protein sequence ID" value="RRR75453.1"/>
    <property type="molecule type" value="Genomic_DNA"/>
</dbReference>
<proteinExistence type="predicted"/>
<sequence length="397" mass="44683">MPIVIGVRFKDSGKIYYFDPGDIEVVVGDHVIVETVRGFELVRIAHERREVGDEEIVGELKPLVRRAEANDFERLHALQARHAEVLARCAEKVREHALPMSLVKAEYSFDGSRLTFYFTAEKRVDFRLLVRDLARTFKSRIELRQIGPRDEAKLLGGIGPCGRVLCCASFLPDYARVSIKMAKDQDLPLNPTKISGVCGRLLCCLSYEHEQYLTMRADLPRKGTWVQTPDGPGEVVGQHILKQQLVVQLASSGMQETYDLNQLELATHQVAATAQMRNNEGITPAARSARTNERGERRKLRDEIDHYDLLDEDLELLEDRDEFLGASSPPLPDKQRPPRPSEGRSKPRQTSSPPESPLRAERGPKAPPAANEPPASPPEPPPAPRRRRRRSSRGDDE</sequence>